<organism evidence="1">
    <name type="scientific">Klebsiella pneumoniae</name>
    <dbReference type="NCBI Taxonomy" id="573"/>
    <lineage>
        <taxon>Bacteria</taxon>
        <taxon>Pseudomonadati</taxon>
        <taxon>Pseudomonadota</taxon>
        <taxon>Gammaproteobacteria</taxon>
        <taxon>Enterobacterales</taxon>
        <taxon>Enterobacteriaceae</taxon>
        <taxon>Klebsiella/Raoultella group</taxon>
        <taxon>Klebsiella</taxon>
        <taxon>Klebsiella pneumoniae complex</taxon>
    </lineage>
</organism>
<geneLocation type="plasmid" evidence="1">
    <name>p17ZR-91-Vir-RC</name>
</geneLocation>
<keyword evidence="1" id="KW-0614">Plasmid</keyword>
<gene>
    <name evidence="1" type="ORF">EFNPAABL_00113</name>
</gene>
<proteinExistence type="predicted"/>
<protein>
    <submittedName>
        <fullName evidence="1">Uncharacterized protein</fullName>
    </submittedName>
</protein>
<accession>A0A7D3P3F1</accession>
<dbReference type="EMBL" id="MN200128">
    <property type="protein sequence ID" value="QJR98899.1"/>
    <property type="molecule type" value="Genomic_DNA"/>
</dbReference>
<reference evidence="1" key="1">
    <citation type="submission" date="2019-07" db="EMBL/GenBank/DDBJ databases">
        <authorList>
            <person name="Chen K."/>
            <person name="Xie M."/>
            <person name="Chen S."/>
        </authorList>
    </citation>
    <scope>NUCLEOTIDE SEQUENCE</scope>
    <source>
        <strain evidence="1">17ZR-91</strain>
        <plasmid evidence="1">p17ZR-91-Vir-RC</plasmid>
    </source>
</reference>
<sequence length="49" mass="5665">MVCRSWHRTGVVNEERYALSSLHNEVGLDTDRYPLRYRNQEKCLPSAGG</sequence>
<dbReference type="AlphaFoldDB" id="A0A7D3P3F1"/>
<name>A0A7D3P3F1_KLEPN</name>
<evidence type="ECO:0000313" key="1">
    <source>
        <dbReference type="EMBL" id="QJR98899.1"/>
    </source>
</evidence>